<dbReference type="Proteomes" id="UP001234178">
    <property type="component" value="Unassembled WGS sequence"/>
</dbReference>
<evidence type="ECO:0000313" key="2">
    <source>
        <dbReference type="EMBL" id="KAK4018571.1"/>
    </source>
</evidence>
<protein>
    <submittedName>
        <fullName evidence="2">Uncharacterized protein</fullName>
    </submittedName>
</protein>
<name>A0ABR0A083_9CRUS</name>
<reference evidence="2 3" key="1">
    <citation type="journal article" date="2023" name="Nucleic Acids Res.">
        <title>The hologenome of Daphnia magna reveals possible DNA methylation and microbiome-mediated evolution of the host genome.</title>
        <authorList>
            <person name="Chaturvedi A."/>
            <person name="Li X."/>
            <person name="Dhandapani V."/>
            <person name="Marshall H."/>
            <person name="Kissane S."/>
            <person name="Cuenca-Cambronero M."/>
            <person name="Asole G."/>
            <person name="Calvet F."/>
            <person name="Ruiz-Romero M."/>
            <person name="Marangio P."/>
            <person name="Guigo R."/>
            <person name="Rago D."/>
            <person name="Mirbahai L."/>
            <person name="Eastwood N."/>
            <person name="Colbourne J.K."/>
            <person name="Zhou J."/>
            <person name="Mallon E."/>
            <person name="Orsini L."/>
        </authorList>
    </citation>
    <scope>NUCLEOTIDE SEQUENCE [LARGE SCALE GENOMIC DNA]</scope>
    <source>
        <strain evidence="2">LRV0_1</strain>
    </source>
</reference>
<evidence type="ECO:0000313" key="3">
    <source>
        <dbReference type="Proteomes" id="UP001234178"/>
    </source>
</evidence>
<sequence>MFEDAPKRELRRQRRGGDFACLWGPLERCTGTGSQNTEIFEDPSPGKKTGAPMVEKKPKTREMQRARRQIKSRPTKEEAPKAFQYLPKKSRSGVLGDRSPSYDGTF</sequence>
<dbReference type="EMBL" id="JAOYFB010000036">
    <property type="protein sequence ID" value="KAK4018571.1"/>
    <property type="molecule type" value="Genomic_DNA"/>
</dbReference>
<organism evidence="2 3">
    <name type="scientific">Daphnia magna</name>
    <dbReference type="NCBI Taxonomy" id="35525"/>
    <lineage>
        <taxon>Eukaryota</taxon>
        <taxon>Metazoa</taxon>
        <taxon>Ecdysozoa</taxon>
        <taxon>Arthropoda</taxon>
        <taxon>Crustacea</taxon>
        <taxon>Branchiopoda</taxon>
        <taxon>Diplostraca</taxon>
        <taxon>Cladocera</taxon>
        <taxon>Anomopoda</taxon>
        <taxon>Daphniidae</taxon>
        <taxon>Daphnia</taxon>
    </lineage>
</organism>
<keyword evidence="3" id="KW-1185">Reference proteome</keyword>
<accession>A0ABR0A083</accession>
<proteinExistence type="predicted"/>
<evidence type="ECO:0000256" key="1">
    <source>
        <dbReference type="SAM" id="MobiDB-lite"/>
    </source>
</evidence>
<comment type="caution">
    <text evidence="2">The sequence shown here is derived from an EMBL/GenBank/DDBJ whole genome shotgun (WGS) entry which is preliminary data.</text>
</comment>
<feature type="compositionally biased region" description="Basic and acidic residues" evidence="1">
    <location>
        <begin position="54"/>
        <end position="65"/>
    </location>
</feature>
<feature type="region of interest" description="Disordered" evidence="1">
    <location>
        <begin position="31"/>
        <end position="106"/>
    </location>
</feature>
<gene>
    <name evidence="2" type="ORF">OUZ56_000619</name>
</gene>